<keyword evidence="3" id="KW-1185">Reference proteome</keyword>
<dbReference type="Proteomes" id="UP000738349">
    <property type="component" value="Unassembled WGS sequence"/>
</dbReference>
<dbReference type="EMBL" id="JAGMUV010000006">
    <property type="protein sequence ID" value="KAH7153406.1"/>
    <property type="molecule type" value="Genomic_DNA"/>
</dbReference>
<reference evidence="2" key="1">
    <citation type="journal article" date="2021" name="Nat. Commun.">
        <title>Genetic determinants of endophytism in the Arabidopsis root mycobiome.</title>
        <authorList>
            <person name="Mesny F."/>
            <person name="Miyauchi S."/>
            <person name="Thiergart T."/>
            <person name="Pickel B."/>
            <person name="Atanasova L."/>
            <person name="Karlsson M."/>
            <person name="Huettel B."/>
            <person name="Barry K.W."/>
            <person name="Haridas S."/>
            <person name="Chen C."/>
            <person name="Bauer D."/>
            <person name="Andreopoulos W."/>
            <person name="Pangilinan J."/>
            <person name="LaButti K."/>
            <person name="Riley R."/>
            <person name="Lipzen A."/>
            <person name="Clum A."/>
            <person name="Drula E."/>
            <person name="Henrissat B."/>
            <person name="Kohler A."/>
            <person name="Grigoriev I.V."/>
            <person name="Martin F.M."/>
            <person name="Hacquard S."/>
        </authorList>
    </citation>
    <scope>NUCLEOTIDE SEQUENCE</scope>
    <source>
        <strain evidence="2">MPI-CAGE-AT-0147</strain>
    </source>
</reference>
<feature type="region of interest" description="Disordered" evidence="1">
    <location>
        <begin position="1"/>
        <end position="21"/>
    </location>
</feature>
<evidence type="ECO:0000256" key="1">
    <source>
        <dbReference type="SAM" id="MobiDB-lite"/>
    </source>
</evidence>
<name>A0A9P9F5Z0_9HYPO</name>
<dbReference type="AlphaFoldDB" id="A0A9P9F5Z0"/>
<comment type="caution">
    <text evidence="2">The sequence shown here is derived from an EMBL/GenBank/DDBJ whole genome shotgun (WGS) entry which is preliminary data.</text>
</comment>
<sequence length="201" mass="22248">MGCGRSKPSRDDYQQRGNAARPIVSSPQNMQILIPRNRVDDDGATLQQVTRDIDYDVLLAALNHVSAYIAEQRQHISVMVVDGAVNVLYLRSRSTTHDIDVFGSDFSNQARILLDAAMLDAQSHIPGLGTDWLNTETQMWMSGPGLAIYAAPWSYAFSAKISRLMTDGDEVRPYDLQDAVIYLHGYIRAHGNRPVPVSTAS</sequence>
<protein>
    <submittedName>
        <fullName evidence="2">Uncharacterized protein</fullName>
    </submittedName>
</protein>
<evidence type="ECO:0000313" key="2">
    <source>
        <dbReference type="EMBL" id="KAH7153406.1"/>
    </source>
</evidence>
<evidence type="ECO:0000313" key="3">
    <source>
        <dbReference type="Proteomes" id="UP000738349"/>
    </source>
</evidence>
<accession>A0A9P9F5Z0</accession>
<proteinExistence type="predicted"/>
<organism evidence="2 3">
    <name type="scientific">Dactylonectria macrodidyma</name>
    <dbReference type="NCBI Taxonomy" id="307937"/>
    <lineage>
        <taxon>Eukaryota</taxon>
        <taxon>Fungi</taxon>
        <taxon>Dikarya</taxon>
        <taxon>Ascomycota</taxon>
        <taxon>Pezizomycotina</taxon>
        <taxon>Sordariomycetes</taxon>
        <taxon>Hypocreomycetidae</taxon>
        <taxon>Hypocreales</taxon>
        <taxon>Nectriaceae</taxon>
        <taxon>Dactylonectria</taxon>
    </lineage>
</organism>
<dbReference type="OrthoDB" id="3348320at2759"/>
<gene>
    <name evidence="2" type="ORF">EDB81DRAFT_841627</name>
</gene>